<dbReference type="InterPro" id="IPR029061">
    <property type="entry name" value="THDP-binding"/>
</dbReference>
<comment type="caution">
    <text evidence="3">The sequence shown here is derived from an EMBL/GenBank/DDBJ whole genome shotgun (WGS) entry which is preliminary data.</text>
</comment>
<protein>
    <recommendedName>
        <fullName evidence="2">Thiamine pyrophosphate enzyme TPP-binding domain-containing protein</fullName>
    </recommendedName>
</protein>
<evidence type="ECO:0000256" key="1">
    <source>
        <dbReference type="ARBA" id="ARBA00023002"/>
    </source>
</evidence>
<dbReference type="GO" id="GO:0016625">
    <property type="term" value="F:oxidoreductase activity, acting on the aldehyde or oxo group of donors, iron-sulfur protein as acceptor"/>
    <property type="evidence" value="ECO:0007669"/>
    <property type="project" value="UniProtKB-ARBA"/>
</dbReference>
<proteinExistence type="predicted"/>
<dbReference type="Proteomes" id="UP000228886">
    <property type="component" value="Unassembled WGS sequence"/>
</dbReference>
<dbReference type="GO" id="GO:0045333">
    <property type="term" value="P:cellular respiration"/>
    <property type="evidence" value="ECO:0007669"/>
    <property type="project" value="UniProtKB-ARBA"/>
</dbReference>
<name>A0A2M7E756_9BACT</name>
<organism evidence="3 4">
    <name type="scientific">bacterium (Candidatus Ratteibacteria) CG01_land_8_20_14_3_00_40_19</name>
    <dbReference type="NCBI Taxonomy" id="2014290"/>
    <lineage>
        <taxon>Bacteria</taxon>
        <taxon>Candidatus Ratteibacteria</taxon>
    </lineage>
</organism>
<sequence length="245" mass="26630">MKKIFGRPKSLTSEKTIYCPGCGHGIAHRLVAEVVDELKIREKTIGIAPVGCAVLAYDYWNFDVTEAAHGRPPAVATGIKRVHPGKVVFTYQGDGDLAAIGTAEIIHSANRGENITVIFINNAVYGMTKGQMAPTTILGQKTTTTRAGRNSQLDGYPIKVCELLSSLEGVVYLERVALDSVPHILKAKQAIKKAFRNQLEQKGFSLVEVLSACPTTWGLSPQESLTWIKEKMIPVFPLGVVKDKA</sequence>
<dbReference type="InterPro" id="IPR051457">
    <property type="entry name" value="2-oxoacid:Fd_oxidoreductase"/>
</dbReference>
<dbReference type="EMBL" id="PETL01000325">
    <property type="protein sequence ID" value="PIV63554.1"/>
    <property type="molecule type" value="Genomic_DNA"/>
</dbReference>
<dbReference type="InterPro" id="IPR011766">
    <property type="entry name" value="TPP_enzyme_TPP-bd"/>
</dbReference>
<evidence type="ECO:0000313" key="4">
    <source>
        <dbReference type="Proteomes" id="UP000228886"/>
    </source>
</evidence>
<dbReference type="GO" id="GO:0030976">
    <property type="term" value="F:thiamine pyrophosphate binding"/>
    <property type="evidence" value="ECO:0007669"/>
    <property type="project" value="InterPro"/>
</dbReference>
<dbReference type="AlphaFoldDB" id="A0A2M7E756"/>
<evidence type="ECO:0000259" key="2">
    <source>
        <dbReference type="Pfam" id="PF02775"/>
    </source>
</evidence>
<dbReference type="Pfam" id="PF02775">
    <property type="entry name" value="TPP_enzyme_C"/>
    <property type="match status" value="1"/>
</dbReference>
<evidence type="ECO:0000313" key="3">
    <source>
        <dbReference type="EMBL" id="PIV63554.1"/>
    </source>
</evidence>
<keyword evidence="1" id="KW-0560">Oxidoreductase</keyword>
<accession>A0A2M7E756</accession>
<reference evidence="4" key="1">
    <citation type="submission" date="2017-09" db="EMBL/GenBank/DDBJ databases">
        <title>Depth-based differentiation of microbial function through sediment-hosted aquifers and enrichment of novel symbionts in the deep terrestrial subsurface.</title>
        <authorList>
            <person name="Probst A.J."/>
            <person name="Ladd B."/>
            <person name="Jarett J.K."/>
            <person name="Geller-Mcgrath D.E."/>
            <person name="Sieber C.M.K."/>
            <person name="Emerson J.B."/>
            <person name="Anantharaman K."/>
            <person name="Thomas B.C."/>
            <person name="Malmstrom R."/>
            <person name="Stieglmeier M."/>
            <person name="Klingl A."/>
            <person name="Woyke T."/>
            <person name="Ryan C.M."/>
            <person name="Banfield J.F."/>
        </authorList>
    </citation>
    <scope>NUCLEOTIDE SEQUENCE [LARGE SCALE GENOMIC DNA]</scope>
</reference>
<gene>
    <name evidence="3" type="ORF">COS11_06840</name>
</gene>
<dbReference type="SUPFAM" id="SSF52518">
    <property type="entry name" value="Thiamin diphosphate-binding fold (THDP-binding)"/>
    <property type="match status" value="1"/>
</dbReference>
<dbReference type="PANTHER" id="PTHR48084:SF3">
    <property type="entry name" value="SUBUNIT OF PYRUVATE:FLAVODOXIN OXIDOREDUCTASE"/>
    <property type="match status" value="1"/>
</dbReference>
<feature type="domain" description="Thiamine pyrophosphate enzyme TPP-binding" evidence="2">
    <location>
        <begin position="63"/>
        <end position="209"/>
    </location>
</feature>
<dbReference type="PANTHER" id="PTHR48084">
    <property type="entry name" value="2-OXOGLUTARATE OXIDOREDUCTASE SUBUNIT KORB-RELATED"/>
    <property type="match status" value="1"/>
</dbReference>
<dbReference type="Gene3D" id="3.40.50.970">
    <property type="match status" value="1"/>
</dbReference>